<dbReference type="Proteomes" id="UP000245577">
    <property type="component" value="Unassembled WGS sequence"/>
</dbReference>
<dbReference type="SUPFAM" id="SSF51182">
    <property type="entry name" value="RmlC-like cupins"/>
    <property type="match status" value="1"/>
</dbReference>
<dbReference type="InterPro" id="IPR011051">
    <property type="entry name" value="RmlC_Cupin_sf"/>
</dbReference>
<dbReference type="PANTHER" id="PTHR43698:SF1">
    <property type="entry name" value="BLL4564 PROTEIN"/>
    <property type="match status" value="1"/>
</dbReference>
<evidence type="ECO:0000313" key="2">
    <source>
        <dbReference type="EMBL" id="PWB86366.1"/>
    </source>
</evidence>
<dbReference type="EMBL" id="MZGU01000004">
    <property type="protein sequence ID" value="PWB86366.1"/>
    <property type="molecule type" value="Genomic_DNA"/>
</dbReference>
<dbReference type="RefSeq" id="WP_116669990.1">
    <property type="nucleotide sequence ID" value="NZ_MZGU01000004.1"/>
</dbReference>
<dbReference type="Pfam" id="PF07883">
    <property type="entry name" value="Cupin_2"/>
    <property type="match status" value="1"/>
</dbReference>
<dbReference type="AlphaFoldDB" id="A0A2U1S8B0"/>
<dbReference type="InterPro" id="IPR047263">
    <property type="entry name" value="HNL-like_cupin"/>
</dbReference>
<organism evidence="2 3">
    <name type="scientific">Methanobrevibacter woesei</name>
    <dbReference type="NCBI Taxonomy" id="190976"/>
    <lineage>
        <taxon>Archaea</taxon>
        <taxon>Methanobacteriati</taxon>
        <taxon>Methanobacteriota</taxon>
        <taxon>Methanomada group</taxon>
        <taxon>Methanobacteria</taxon>
        <taxon>Methanobacteriales</taxon>
        <taxon>Methanobacteriaceae</taxon>
        <taxon>Methanobrevibacter</taxon>
    </lineage>
</organism>
<reference evidence="2 3" key="1">
    <citation type="submission" date="2017-03" db="EMBL/GenBank/DDBJ databases">
        <title>Genome sequence of Methanobrevibacter wosei.</title>
        <authorList>
            <person name="Poehlein A."/>
            <person name="Seedorf H."/>
            <person name="Daniel R."/>
        </authorList>
    </citation>
    <scope>NUCLEOTIDE SEQUENCE [LARGE SCALE GENOMIC DNA]</scope>
    <source>
        <strain evidence="2 3">DSM 11979</strain>
    </source>
</reference>
<dbReference type="InterPro" id="IPR014710">
    <property type="entry name" value="RmlC-like_jellyroll"/>
</dbReference>
<gene>
    <name evidence="2" type="ORF">MBBWO_12210</name>
</gene>
<dbReference type="OrthoDB" id="82049at2157"/>
<keyword evidence="3" id="KW-1185">Reference proteome</keyword>
<dbReference type="Gene3D" id="2.60.120.10">
    <property type="entry name" value="Jelly Rolls"/>
    <property type="match status" value="1"/>
</dbReference>
<name>A0A2U1S8B0_9EURY</name>
<dbReference type="CDD" id="cd02233">
    <property type="entry name" value="cupin_HNL-like"/>
    <property type="match status" value="1"/>
</dbReference>
<comment type="caution">
    <text evidence="2">The sequence shown here is derived from an EMBL/GenBank/DDBJ whole genome shotgun (WGS) entry which is preliminary data.</text>
</comment>
<accession>A0A2U1S8B0</accession>
<evidence type="ECO:0000259" key="1">
    <source>
        <dbReference type="Pfam" id="PF07883"/>
    </source>
</evidence>
<evidence type="ECO:0000313" key="3">
    <source>
        <dbReference type="Proteomes" id="UP000245577"/>
    </source>
</evidence>
<protein>
    <submittedName>
        <fullName evidence="2">Cupin domain protein</fullName>
    </submittedName>
</protein>
<dbReference type="PANTHER" id="PTHR43698">
    <property type="entry name" value="RIBD C-TERMINAL DOMAIN CONTAINING PROTEIN"/>
    <property type="match status" value="1"/>
</dbReference>
<dbReference type="InterPro" id="IPR013096">
    <property type="entry name" value="Cupin_2"/>
</dbReference>
<sequence length="138" mass="15348">MVNENVKNGIIFERGEPNTAFADFFVGDSYLNMLTMEPIPIGNVTFKPGCRNNWHIHKSTNGGGQILLVTGGEGYYQEEGKDAQKLAPGDVVVIPPNVKHWHGATKDSWFSHLAIEVPGENTENEWCEPVSDEEYSKL</sequence>
<proteinExistence type="predicted"/>
<feature type="domain" description="Cupin type-2" evidence="1">
    <location>
        <begin position="44"/>
        <end position="108"/>
    </location>
</feature>